<feature type="domain" description="Penicillin-binding protein transpeptidase" evidence="5">
    <location>
        <begin position="259"/>
        <end position="546"/>
    </location>
</feature>
<evidence type="ECO:0000313" key="7">
    <source>
        <dbReference type="EMBL" id="KAB0680818.1"/>
    </source>
</evidence>
<keyword evidence="2" id="KW-0378">Hydrolase</keyword>
<evidence type="ECO:0000313" key="8">
    <source>
        <dbReference type="Proteomes" id="UP000432089"/>
    </source>
</evidence>
<dbReference type="GO" id="GO:0005886">
    <property type="term" value="C:plasma membrane"/>
    <property type="evidence" value="ECO:0007669"/>
    <property type="project" value="TreeGrafter"/>
</dbReference>
<dbReference type="GO" id="GO:0071555">
    <property type="term" value="P:cell wall organization"/>
    <property type="evidence" value="ECO:0007669"/>
    <property type="project" value="TreeGrafter"/>
</dbReference>
<dbReference type="InterPro" id="IPR012338">
    <property type="entry name" value="Beta-lactam/transpept-like"/>
</dbReference>
<dbReference type="Gene3D" id="3.90.1310.10">
    <property type="entry name" value="Penicillin-binding protein 2a (Domain 2)"/>
    <property type="match status" value="1"/>
</dbReference>
<dbReference type="EMBL" id="VZDO01000004">
    <property type="protein sequence ID" value="KAB0680818.1"/>
    <property type="molecule type" value="Genomic_DNA"/>
</dbReference>
<comment type="subcellular location">
    <subcellularLocation>
        <location evidence="1">Membrane</location>
    </subcellularLocation>
</comment>
<dbReference type="Pfam" id="PF00905">
    <property type="entry name" value="Transpeptidase"/>
    <property type="match status" value="1"/>
</dbReference>
<reference evidence="7 8" key="1">
    <citation type="submission" date="2019-09" db="EMBL/GenBank/DDBJ databases">
        <title>YIM 132180 draft genome.</title>
        <authorList>
            <person name="Zhang K."/>
        </authorList>
    </citation>
    <scope>NUCLEOTIDE SEQUENCE [LARGE SCALE GENOMIC DNA]</scope>
    <source>
        <strain evidence="7 8">YIM 132180</strain>
    </source>
</reference>
<dbReference type="SUPFAM" id="SSF56601">
    <property type="entry name" value="beta-lactamase/transpeptidase-like"/>
    <property type="match status" value="1"/>
</dbReference>
<sequence length="580" mass="62918">MKLPKPSFAPLARLAVSPLTLRLPGSRRSSAKADARPMSEKVRNKSRFTIAMTAFCCIYAVIGGRLVWWGVAPADDGGYRAFGQVVADRPDLIDRNGEVLATDIKTASLFAEPNRIVDADEATELLTGVLPDLNPKQLRTKLTSGAKFAWLQRELTPKQQQQIFELGIPGIGFRTEKRRFYPGGNTASHIIGAVNVDNQGIAGMEKYIDDTGLRDIQNLGLAGGEMAPVKLSIDLRVQHIMRDELAAAMKRYRAIAAGGVIIDVDTGEILAMASMPDYDPNQPAEALKKENLNRMSAGVFEMGSTFKSFTTAMALDSGKVTLNTVFPTNPFRVGGFTIKEFHSKHRPLSVPEIFQYSSNVGSAHEADLVGIEGHQAFLTRMGLLSRLKTELPEVATPTQPRVWKKINSMTASYGHGVATTPLQTAVAAVALMNGGYLIPPTFLTRTKEEADKLKTQVVSKRVSDEMRYLYDLNGERGSGRSAQVSGYRVGGKTGTAEKVVNGRYSGNKKFNAYLASFPIDAPRYVVLVVVDDPQVEEGKSNAQAAANAAPTAGAIIRRAAALLKVKPVFKEQGNSLLVSY</sequence>
<dbReference type="AlphaFoldDB" id="A0A7V7TXI4"/>
<dbReference type="InterPro" id="IPR036138">
    <property type="entry name" value="PBP_dimer_sf"/>
</dbReference>
<dbReference type="GO" id="GO:0004180">
    <property type="term" value="F:carboxypeptidase activity"/>
    <property type="evidence" value="ECO:0007669"/>
    <property type="project" value="UniProtKB-KW"/>
</dbReference>
<feature type="transmembrane region" description="Helical" evidence="4">
    <location>
        <begin position="48"/>
        <end position="71"/>
    </location>
</feature>
<dbReference type="InterPro" id="IPR005311">
    <property type="entry name" value="PBP_dimer"/>
</dbReference>
<dbReference type="GO" id="GO:0008658">
    <property type="term" value="F:penicillin binding"/>
    <property type="evidence" value="ECO:0007669"/>
    <property type="project" value="InterPro"/>
</dbReference>
<keyword evidence="4" id="KW-0812">Transmembrane</keyword>
<gene>
    <name evidence="7" type="ORF">F6X38_07475</name>
</gene>
<name>A0A7V7TXI4_9HYPH</name>
<evidence type="ECO:0000256" key="1">
    <source>
        <dbReference type="ARBA" id="ARBA00004370"/>
    </source>
</evidence>
<dbReference type="RefSeq" id="WP_150968970.1">
    <property type="nucleotide sequence ID" value="NZ_VZDO01000004.1"/>
</dbReference>
<dbReference type="SUPFAM" id="SSF56519">
    <property type="entry name" value="Penicillin binding protein dimerisation domain"/>
    <property type="match status" value="1"/>
</dbReference>
<dbReference type="PANTHER" id="PTHR30627:SF1">
    <property type="entry name" value="PEPTIDOGLYCAN D,D-TRANSPEPTIDASE FTSI"/>
    <property type="match status" value="1"/>
</dbReference>
<keyword evidence="4" id="KW-1133">Transmembrane helix</keyword>
<evidence type="ECO:0000259" key="6">
    <source>
        <dbReference type="Pfam" id="PF03717"/>
    </source>
</evidence>
<protein>
    <submittedName>
        <fullName evidence="7">Penicillin-binding protein 2</fullName>
    </submittedName>
</protein>
<feature type="domain" description="Penicillin-binding protein dimerisation" evidence="6">
    <location>
        <begin position="86"/>
        <end position="199"/>
    </location>
</feature>
<dbReference type="InterPro" id="IPR050515">
    <property type="entry name" value="Beta-lactam/transpept"/>
</dbReference>
<keyword evidence="2" id="KW-0645">Protease</keyword>
<dbReference type="Gene3D" id="3.30.450.330">
    <property type="match status" value="1"/>
</dbReference>
<dbReference type="Proteomes" id="UP000432089">
    <property type="component" value="Unassembled WGS sequence"/>
</dbReference>
<dbReference type="Pfam" id="PF03717">
    <property type="entry name" value="PBP_dimer"/>
    <property type="match status" value="1"/>
</dbReference>
<evidence type="ECO:0000256" key="3">
    <source>
        <dbReference type="ARBA" id="ARBA00023136"/>
    </source>
</evidence>
<proteinExistence type="predicted"/>
<keyword evidence="2" id="KW-0121">Carboxypeptidase</keyword>
<comment type="caution">
    <text evidence="7">The sequence shown here is derived from an EMBL/GenBank/DDBJ whole genome shotgun (WGS) entry which is preliminary data.</text>
</comment>
<accession>A0A7V7TXI4</accession>
<evidence type="ECO:0000256" key="4">
    <source>
        <dbReference type="SAM" id="Phobius"/>
    </source>
</evidence>
<dbReference type="InterPro" id="IPR001460">
    <property type="entry name" value="PCN-bd_Tpept"/>
</dbReference>
<organism evidence="7 8">
    <name type="scientific">Plantimonas leprariae</name>
    <dbReference type="NCBI Taxonomy" id="2615207"/>
    <lineage>
        <taxon>Bacteria</taxon>
        <taxon>Pseudomonadati</taxon>
        <taxon>Pseudomonadota</taxon>
        <taxon>Alphaproteobacteria</taxon>
        <taxon>Hyphomicrobiales</taxon>
        <taxon>Aurantimonadaceae</taxon>
        <taxon>Plantimonas</taxon>
    </lineage>
</organism>
<evidence type="ECO:0000256" key="2">
    <source>
        <dbReference type="ARBA" id="ARBA00022645"/>
    </source>
</evidence>
<keyword evidence="3 4" id="KW-0472">Membrane</keyword>
<keyword evidence="8" id="KW-1185">Reference proteome</keyword>
<evidence type="ECO:0000259" key="5">
    <source>
        <dbReference type="Pfam" id="PF00905"/>
    </source>
</evidence>
<dbReference type="Gene3D" id="3.40.710.10">
    <property type="entry name" value="DD-peptidase/beta-lactamase superfamily"/>
    <property type="match status" value="1"/>
</dbReference>
<dbReference type="PANTHER" id="PTHR30627">
    <property type="entry name" value="PEPTIDOGLYCAN D,D-TRANSPEPTIDASE"/>
    <property type="match status" value="1"/>
</dbReference>